<organism evidence="1 2">
    <name type="scientific">Capsulimonas corticalis</name>
    <dbReference type="NCBI Taxonomy" id="2219043"/>
    <lineage>
        <taxon>Bacteria</taxon>
        <taxon>Bacillati</taxon>
        <taxon>Armatimonadota</taxon>
        <taxon>Armatimonadia</taxon>
        <taxon>Capsulimonadales</taxon>
        <taxon>Capsulimonadaceae</taxon>
        <taxon>Capsulimonas</taxon>
    </lineage>
</organism>
<evidence type="ECO:0008006" key="3">
    <source>
        <dbReference type="Google" id="ProtNLM"/>
    </source>
</evidence>
<proteinExistence type="predicted"/>
<accession>A0A9N7LBJ5</accession>
<protein>
    <recommendedName>
        <fullName evidence="3">Amidinotransferase</fullName>
    </recommendedName>
</protein>
<dbReference type="SUPFAM" id="SSF55909">
    <property type="entry name" value="Pentein"/>
    <property type="match status" value="1"/>
</dbReference>
<name>A0A9N7LBJ5_9BACT</name>
<dbReference type="Pfam" id="PF19420">
    <property type="entry name" value="DDAH_eukar"/>
    <property type="match status" value="1"/>
</dbReference>
<dbReference type="Proteomes" id="UP000287394">
    <property type="component" value="Chromosome"/>
</dbReference>
<dbReference type="OrthoDB" id="9814070at2"/>
<evidence type="ECO:0000313" key="2">
    <source>
        <dbReference type="Proteomes" id="UP000287394"/>
    </source>
</evidence>
<keyword evidence="2" id="KW-1185">Reference proteome</keyword>
<dbReference type="AlphaFoldDB" id="A0A9N7LBJ5"/>
<dbReference type="KEGG" id="ccot:CCAX7_63340"/>
<dbReference type="EMBL" id="AP025739">
    <property type="protein sequence ID" value="BDI34283.1"/>
    <property type="molecule type" value="Genomic_DNA"/>
</dbReference>
<sequence length="266" mass="29005">MHLLMCPPDYFDVCYEINPWMDIARAPDRDRAVRQWTALRQILTEQLGARVSLIPPQPGLPDMVFTANAGLLHGGSFVPASFRHAQRQGEAPYFRQWFAEAGYPEKSLPESPEFTFEGEGDALFYGDVLLAGYGPRSDAAAYALLEGLLGCRVLPLALVDSRWYHLDTCLIPLAPDLLAYYPGAFDAAANKALQSLPGEKIVMTEADALNFGGNAVVIGRDVVLNAGCEALEAELAARGFRVRATDLSEFIKAGGSAKCLVLILER</sequence>
<dbReference type="Gene3D" id="3.75.10.10">
    <property type="entry name" value="L-arginine/glycine Amidinotransferase, Chain A"/>
    <property type="match status" value="1"/>
</dbReference>
<reference evidence="1 2" key="1">
    <citation type="journal article" date="2019" name="Int. J. Syst. Evol. Microbiol.">
        <title>Capsulimonas corticalis gen. nov., sp. nov., an aerobic capsulated bacterium, of a novel bacterial order, Capsulimonadales ord. nov., of the class Armatimonadia of the phylum Armatimonadetes.</title>
        <authorList>
            <person name="Li J."/>
            <person name="Kudo C."/>
            <person name="Tonouchi A."/>
        </authorList>
    </citation>
    <scope>NUCLEOTIDE SEQUENCE [LARGE SCALE GENOMIC DNA]</scope>
    <source>
        <strain evidence="1 2">AX-7</strain>
    </source>
</reference>
<evidence type="ECO:0000313" key="1">
    <source>
        <dbReference type="EMBL" id="BDI34283.1"/>
    </source>
</evidence>
<gene>
    <name evidence="1" type="ORF">CCAX7_63340</name>
</gene>